<dbReference type="GO" id="GO:0000155">
    <property type="term" value="F:phosphorelay sensor kinase activity"/>
    <property type="evidence" value="ECO:0007669"/>
    <property type="project" value="InterPro"/>
</dbReference>
<keyword evidence="4" id="KW-0597">Phosphoprotein</keyword>
<dbReference type="PIRSF" id="PIRSF037347">
    <property type="entry name" value="STHK_CHASE2_PAS_prd"/>
    <property type="match status" value="1"/>
</dbReference>
<dbReference type="InterPro" id="IPR017181">
    <property type="entry name" value="Sig_transdc_His_kin_CHASE2"/>
</dbReference>
<evidence type="ECO:0000259" key="14">
    <source>
        <dbReference type="PROSITE" id="PS50109"/>
    </source>
</evidence>
<evidence type="ECO:0000256" key="13">
    <source>
        <dbReference type="SAM" id="Phobius"/>
    </source>
</evidence>
<keyword evidence="12 13" id="KW-0472">Membrane</keyword>
<dbReference type="SMART" id="SM01080">
    <property type="entry name" value="CHASE2"/>
    <property type="match status" value="1"/>
</dbReference>
<dbReference type="FunFam" id="3.30.565.10:FF:000006">
    <property type="entry name" value="Sensor histidine kinase WalK"/>
    <property type="match status" value="1"/>
</dbReference>
<dbReference type="InterPro" id="IPR036890">
    <property type="entry name" value="HATPase_C_sf"/>
</dbReference>
<dbReference type="SMART" id="SM00387">
    <property type="entry name" value="HATPase_c"/>
    <property type="match status" value="1"/>
</dbReference>
<feature type="transmembrane region" description="Helical" evidence="13">
    <location>
        <begin position="312"/>
        <end position="333"/>
    </location>
</feature>
<dbReference type="InterPro" id="IPR035965">
    <property type="entry name" value="PAS-like_dom_sf"/>
</dbReference>
<dbReference type="Pfam" id="PF13426">
    <property type="entry name" value="PAS_9"/>
    <property type="match status" value="1"/>
</dbReference>
<dbReference type="InterPro" id="IPR050351">
    <property type="entry name" value="BphY/WalK/GraS-like"/>
</dbReference>
<dbReference type="InterPro" id="IPR003594">
    <property type="entry name" value="HATPase_dom"/>
</dbReference>
<evidence type="ECO:0000313" key="17">
    <source>
        <dbReference type="Proteomes" id="UP000742786"/>
    </source>
</evidence>
<keyword evidence="7" id="KW-0547">Nucleotide-binding</keyword>
<keyword evidence="8 16" id="KW-0418">Kinase</keyword>
<keyword evidence="17" id="KW-1185">Reference proteome</keyword>
<dbReference type="CDD" id="cd00082">
    <property type="entry name" value="HisKA"/>
    <property type="match status" value="1"/>
</dbReference>
<dbReference type="InterPro" id="IPR036097">
    <property type="entry name" value="HisK_dim/P_sf"/>
</dbReference>
<keyword evidence="10 13" id="KW-1133">Transmembrane helix</keyword>
<evidence type="ECO:0000256" key="6">
    <source>
        <dbReference type="ARBA" id="ARBA00022692"/>
    </source>
</evidence>
<evidence type="ECO:0000259" key="15">
    <source>
        <dbReference type="PROSITE" id="PS50113"/>
    </source>
</evidence>
<dbReference type="InterPro" id="IPR007890">
    <property type="entry name" value="CHASE2"/>
</dbReference>
<reference evidence="16" key="1">
    <citation type="submission" date="2021-04" db="EMBL/GenBank/DDBJ databases">
        <authorList>
            <person name="Hornung B."/>
        </authorList>
    </citation>
    <scope>NUCLEOTIDE SEQUENCE</scope>
    <source>
        <strain evidence="16">G5G6</strain>
    </source>
</reference>
<evidence type="ECO:0000256" key="12">
    <source>
        <dbReference type="ARBA" id="ARBA00023136"/>
    </source>
</evidence>
<name>A0A916N382_9PROT</name>
<protein>
    <recommendedName>
        <fullName evidence="3">histidine kinase</fullName>
        <ecNumber evidence="3">2.7.13.3</ecNumber>
    </recommendedName>
</protein>
<dbReference type="AlphaFoldDB" id="A0A916N382"/>
<evidence type="ECO:0000256" key="10">
    <source>
        <dbReference type="ARBA" id="ARBA00022989"/>
    </source>
</evidence>
<dbReference type="Pfam" id="PF02518">
    <property type="entry name" value="HATPase_c"/>
    <property type="match status" value="1"/>
</dbReference>
<dbReference type="GO" id="GO:0030295">
    <property type="term" value="F:protein kinase activator activity"/>
    <property type="evidence" value="ECO:0007669"/>
    <property type="project" value="TreeGrafter"/>
</dbReference>
<evidence type="ECO:0000313" key="16">
    <source>
        <dbReference type="EMBL" id="CAG4884709.1"/>
    </source>
</evidence>
<dbReference type="PROSITE" id="PS50109">
    <property type="entry name" value="HIS_KIN"/>
    <property type="match status" value="1"/>
</dbReference>
<dbReference type="InterPro" id="IPR005467">
    <property type="entry name" value="His_kinase_dom"/>
</dbReference>
<proteinExistence type="predicted"/>
<accession>A0A916N382</accession>
<dbReference type="PRINTS" id="PR00344">
    <property type="entry name" value="BCTRLSENSOR"/>
</dbReference>
<dbReference type="Gene3D" id="1.10.287.130">
    <property type="match status" value="1"/>
</dbReference>
<dbReference type="Pfam" id="PF05226">
    <property type="entry name" value="CHASE2"/>
    <property type="match status" value="1"/>
</dbReference>
<comment type="catalytic activity">
    <reaction evidence="1">
        <text>ATP + protein L-histidine = ADP + protein N-phospho-L-histidine.</text>
        <dbReference type="EC" id="2.7.13.3"/>
    </reaction>
</comment>
<dbReference type="EMBL" id="CAJQUM010000001">
    <property type="protein sequence ID" value="CAG4884709.1"/>
    <property type="molecule type" value="Genomic_DNA"/>
</dbReference>
<feature type="domain" description="Histidine kinase" evidence="14">
    <location>
        <begin position="541"/>
        <end position="754"/>
    </location>
</feature>
<dbReference type="GO" id="GO:0007234">
    <property type="term" value="P:osmosensory signaling via phosphorelay pathway"/>
    <property type="evidence" value="ECO:0007669"/>
    <property type="project" value="TreeGrafter"/>
</dbReference>
<dbReference type="GO" id="GO:0005524">
    <property type="term" value="F:ATP binding"/>
    <property type="evidence" value="ECO:0007669"/>
    <property type="project" value="UniProtKB-KW"/>
</dbReference>
<evidence type="ECO:0000256" key="7">
    <source>
        <dbReference type="ARBA" id="ARBA00022741"/>
    </source>
</evidence>
<keyword evidence="5" id="KW-0808">Transferase</keyword>
<evidence type="ECO:0000256" key="9">
    <source>
        <dbReference type="ARBA" id="ARBA00022840"/>
    </source>
</evidence>
<dbReference type="Proteomes" id="UP000742786">
    <property type="component" value="Unassembled WGS sequence"/>
</dbReference>
<comment type="caution">
    <text evidence="16">The sequence shown here is derived from an EMBL/GenBank/DDBJ whole genome shotgun (WGS) entry which is preliminary data.</text>
</comment>
<dbReference type="PROSITE" id="PS50113">
    <property type="entry name" value="PAC"/>
    <property type="match status" value="1"/>
</dbReference>
<dbReference type="EC" id="2.7.13.3" evidence="3"/>
<evidence type="ECO:0000256" key="4">
    <source>
        <dbReference type="ARBA" id="ARBA00022553"/>
    </source>
</evidence>
<gene>
    <name evidence="16" type="ORF">GTOL_12592</name>
</gene>
<dbReference type="Gene3D" id="3.30.450.20">
    <property type="entry name" value="PAS domain"/>
    <property type="match status" value="1"/>
</dbReference>
<dbReference type="PANTHER" id="PTHR42878">
    <property type="entry name" value="TWO-COMPONENT HISTIDINE KINASE"/>
    <property type="match status" value="1"/>
</dbReference>
<dbReference type="GO" id="GO:0000156">
    <property type="term" value="F:phosphorelay response regulator activity"/>
    <property type="evidence" value="ECO:0007669"/>
    <property type="project" value="TreeGrafter"/>
</dbReference>
<dbReference type="RefSeq" id="WP_246591104.1">
    <property type="nucleotide sequence ID" value="NZ_CAJQUM010000001.1"/>
</dbReference>
<feature type="transmembrane region" description="Helical" evidence="13">
    <location>
        <begin position="288"/>
        <end position="307"/>
    </location>
</feature>
<evidence type="ECO:0000256" key="1">
    <source>
        <dbReference type="ARBA" id="ARBA00000085"/>
    </source>
</evidence>
<dbReference type="InterPro" id="IPR003661">
    <property type="entry name" value="HisK_dim/P_dom"/>
</dbReference>
<evidence type="ECO:0000256" key="11">
    <source>
        <dbReference type="ARBA" id="ARBA00023012"/>
    </source>
</evidence>
<comment type="subcellular location">
    <subcellularLocation>
        <location evidence="2">Cell inner membrane</location>
        <topology evidence="2">Multi-pass membrane protein</topology>
    </subcellularLocation>
</comment>
<feature type="transmembrane region" description="Helical" evidence="13">
    <location>
        <begin position="21"/>
        <end position="42"/>
    </location>
</feature>
<dbReference type="InterPro" id="IPR000014">
    <property type="entry name" value="PAS"/>
</dbReference>
<evidence type="ECO:0000256" key="5">
    <source>
        <dbReference type="ARBA" id="ARBA00022679"/>
    </source>
</evidence>
<evidence type="ECO:0000256" key="8">
    <source>
        <dbReference type="ARBA" id="ARBA00022777"/>
    </source>
</evidence>
<dbReference type="SUPFAM" id="SSF47384">
    <property type="entry name" value="Homodimeric domain of signal transducing histidine kinase"/>
    <property type="match status" value="1"/>
</dbReference>
<dbReference type="InterPro" id="IPR000700">
    <property type="entry name" value="PAS-assoc_C"/>
</dbReference>
<evidence type="ECO:0000256" key="2">
    <source>
        <dbReference type="ARBA" id="ARBA00004429"/>
    </source>
</evidence>
<keyword evidence="6 13" id="KW-0812">Transmembrane</keyword>
<dbReference type="Gene3D" id="3.30.565.10">
    <property type="entry name" value="Histidine kinase-like ATPase, C-terminal domain"/>
    <property type="match status" value="1"/>
</dbReference>
<dbReference type="GO" id="GO:0005886">
    <property type="term" value="C:plasma membrane"/>
    <property type="evidence" value="ECO:0007669"/>
    <property type="project" value="UniProtKB-SubCell"/>
</dbReference>
<dbReference type="SUPFAM" id="SSF55785">
    <property type="entry name" value="PYP-like sensor domain (PAS domain)"/>
    <property type="match status" value="1"/>
</dbReference>
<keyword evidence="11" id="KW-0902">Two-component regulatory system</keyword>
<organism evidence="16 17">
    <name type="scientific">Georgfuchsia toluolica</name>
    <dbReference type="NCBI Taxonomy" id="424218"/>
    <lineage>
        <taxon>Bacteria</taxon>
        <taxon>Pseudomonadati</taxon>
        <taxon>Pseudomonadota</taxon>
        <taxon>Betaproteobacteria</taxon>
        <taxon>Nitrosomonadales</taxon>
        <taxon>Sterolibacteriaceae</taxon>
        <taxon>Georgfuchsia</taxon>
    </lineage>
</organism>
<evidence type="ECO:0000256" key="3">
    <source>
        <dbReference type="ARBA" id="ARBA00012438"/>
    </source>
</evidence>
<feature type="domain" description="PAC" evidence="15">
    <location>
        <begin position="487"/>
        <end position="537"/>
    </location>
</feature>
<dbReference type="PANTHER" id="PTHR42878:SF7">
    <property type="entry name" value="SENSOR HISTIDINE KINASE GLRK"/>
    <property type="match status" value="1"/>
</dbReference>
<keyword evidence="9" id="KW-0067">ATP-binding</keyword>
<sequence length="759" mass="83409">MQAPEGALASRRKKHSLAYEWGIVTGVVTIISFLLVAGSWTWNLDQVIYDAGIFLLKRPAREDVIIVSIDDESIATVGPWPWPGATIASLLDHMSAARPKAVGIDMVFAGPDTLSRRDNKLLAEALRKTPNAMLPVFKVQGQEVKPAVDFARNAQLVSTNPQIYPDEVLHNVSLVSQETGNPRPHMAFAMAKVAGIAAPPGDANEYLISYVGPPGTIKHVSAAAVLQGNVPPNLLAGKFILLGFTASRLANWHLTPSVIGSEKMAGVEVTANILCSLLDRKYIRQPDILFVGLVTATAMLLLLIAFYRASQWLSLCLMFATAVFAPVLALVLLYRFGLWFPPMSVTVSALFAYPYWNWKRLETICNYLDEEIVRLEHDQHKVPPVRAVGLISFADYIQNRVELIHVNINYLRAARKFLSESLDGLPFAALVVTPDGKLVTANQRALELCQLDKMDLSRHRIDHALAHHVELDGSDWLTAVLSALKGDELDLKAGDSKGSEFEVALAPFRNDEGVVSGLIIVIEDVTALRLAQREREDALSFLSHDIRAPQNSIMALAELQRDSGMRKPEAEFVADVEALARKTVMLAEDFLYLAMADSKTLNLDKYDLQSLVDDCVAEIQPQARAKQISIEISEADDRAVVMADRSLLVRAIGNLLVNAVKYSPQGGVIIMKCEISVMDAICSISDNGPGIHEDDLPKLFRRFSRAQSRDSRISGSGLGLVFVDVVARRHRGRTLVKSIPERGATFSIVLPRIDPLDAE</sequence>
<dbReference type="InterPro" id="IPR004358">
    <property type="entry name" value="Sig_transdc_His_kin-like_C"/>
</dbReference>
<dbReference type="SUPFAM" id="SSF55874">
    <property type="entry name" value="ATPase domain of HSP90 chaperone/DNA topoisomerase II/histidine kinase"/>
    <property type="match status" value="1"/>
</dbReference>